<feature type="transmembrane region" description="Helical" evidence="2">
    <location>
        <begin position="444"/>
        <end position="462"/>
    </location>
</feature>
<keyword evidence="5" id="KW-1185">Reference proteome</keyword>
<evidence type="ECO:0000256" key="3">
    <source>
        <dbReference type="SAM" id="SignalP"/>
    </source>
</evidence>
<dbReference type="OMA" id="CEFMFRI"/>
<proteinExistence type="predicted"/>
<name>A0A7I4YFF2_HAECO</name>
<feature type="domain" description="Fibronectin type-III" evidence="4">
    <location>
        <begin position="124"/>
        <end position="227"/>
    </location>
</feature>
<dbReference type="SUPFAM" id="SSF49265">
    <property type="entry name" value="Fibronectin type III"/>
    <property type="match status" value="2"/>
</dbReference>
<dbReference type="PANTHER" id="PTHR46708">
    <property type="entry name" value="TENASCIN"/>
    <property type="match status" value="1"/>
</dbReference>
<reference evidence="6" key="1">
    <citation type="submission" date="2020-12" db="UniProtKB">
        <authorList>
            <consortium name="WormBaseParasite"/>
        </authorList>
    </citation>
    <scope>IDENTIFICATION</scope>
    <source>
        <strain evidence="6">MHco3</strain>
    </source>
</reference>
<keyword evidence="2" id="KW-1133">Transmembrane helix</keyword>
<organism evidence="5 6">
    <name type="scientific">Haemonchus contortus</name>
    <name type="common">Barber pole worm</name>
    <dbReference type="NCBI Taxonomy" id="6289"/>
    <lineage>
        <taxon>Eukaryota</taxon>
        <taxon>Metazoa</taxon>
        <taxon>Ecdysozoa</taxon>
        <taxon>Nematoda</taxon>
        <taxon>Chromadorea</taxon>
        <taxon>Rhabditida</taxon>
        <taxon>Rhabditina</taxon>
        <taxon>Rhabditomorpha</taxon>
        <taxon>Strongyloidea</taxon>
        <taxon>Trichostrongylidae</taxon>
        <taxon>Haemonchus</taxon>
    </lineage>
</organism>
<evidence type="ECO:0000313" key="6">
    <source>
        <dbReference type="WBParaSite" id="HCON_00086380-00001"/>
    </source>
</evidence>
<feature type="chain" id="PRO_5029691557" evidence="3">
    <location>
        <begin position="17"/>
        <end position="483"/>
    </location>
</feature>
<protein>
    <submittedName>
        <fullName evidence="6">Fibronectin domain containing protein</fullName>
    </submittedName>
</protein>
<dbReference type="InterPro" id="IPR013783">
    <property type="entry name" value="Ig-like_fold"/>
</dbReference>
<dbReference type="SMART" id="SM00060">
    <property type="entry name" value="FN3"/>
    <property type="match status" value="3"/>
</dbReference>
<dbReference type="InterPro" id="IPR050991">
    <property type="entry name" value="ECM_Regulatory_Proteins"/>
</dbReference>
<dbReference type="InterPro" id="IPR036116">
    <property type="entry name" value="FN3_sf"/>
</dbReference>
<dbReference type="WBParaSite" id="HCON_00086380-00001">
    <property type="protein sequence ID" value="HCON_00086380-00001"/>
    <property type="gene ID" value="HCON_00086380"/>
</dbReference>
<evidence type="ECO:0000259" key="4">
    <source>
        <dbReference type="PROSITE" id="PS50853"/>
    </source>
</evidence>
<dbReference type="PROSITE" id="PS50853">
    <property type="entry name" value="FN3"/>
    <property type="match status" value="2"/>
</dbReference>
<evidence type="ECO:0000313" key="5">
    <source>
        <dbReference type="Proteomes" id="UP000025227"/>
    </source>
</evidence>
<keyword evidence="2" id="KW-0472">Membrane</keyword>
<evidence type="ECO:0000256" key="2">
    <source>
        <dbReference type="SAM" id="Phobius"/>
    </source>
</evidence>
<keyword evidence="2" id="KW-0812">Transmembrane</keyword>
<dbReference type="Proteomes" id="UP000025227">
    <property type="component" value="Unplaced"/>
</dbReference>
<dbReference type="Gene3D" id="2.60.40.10">
    <property type="entry name" value="Immunoglobulins"/>
    <property type="match status" value="2"/>
</dbReference>
<dbReference type="OrthoDB" id="5783913at2759"/>
<keyword evidence="1" id="KW-0677">Repeat</keyword>
<feature type="signal peptide" evidence="3">
    <location>
        <begin position="1"/>
        <end position="16"/>
    </location>
</feature>
<dbReference type="PANTHER" id="PTHR46708:SF2">
    <property type="entry name" value="FIBRONECTIN TYPE-III DOMAIN-CONTAINING PROTEIN"/>
    <property type="match status" value="1"/>
</dbReference>
<keyword evidence="3" id="KW-0732">Signal</keyword>
<sequence>MRPLLILTALLQTVYAFTVLPYIQIDYAHYFHLAQCQAKCAQKYGTPATRQLLDGSVEEFLDVHNNDCEACESGCHQHRRIHGKSQRGPTKSAVSDGLQFWIESSADSAKAGSTLISSVQLLCQNSSPDEELGESFEGFISISLLRPSGPTKFVVQWKQRTQTMGHYDETQWITASIESSTLFQVKGLIPAVQYRFMVTAVGPAGRLGETITSPWTSVSSISGPKPPAAPLIIKNGYNSDRGVTAHLEWSRTPQDSCYYKLHLSNGSTQITRDIVLDSSTSILLPDLEFETDYTVTISAISVDKLQMSKPVTANFRSLQCKDVHGRGSLQCPPEPVSDLNVVVRPNGTGIVSWTPSADPQNILFYQIVFHAVSSAYECQVQPETINVRATSTSAEVTFPGHQCEYIVRLINYDLIGRDSSAEVRVLIRPVLPSQFDIIFRPECLLIGAFIVLFPFICLLLRCRCRRQCPQRVSEKQQKLTQYA</sequence>
<dbReference type="AlphaFoldDB" id="A0A7I4YFF2"/>
<evidence type="ECO:0000256" key="1">
    <source>
        <dbReference type="ARBA" id="ARBA00022737"/>
    </source>
</evidence>
<accession>A0A7I4YFF2</accession>
<dbReference type="InterPro" id="IPR003961">
    <property type="entry name" value="FN3_dom"/>
</dbReference>
<feature type="domain" description="Fibronectin type-III" evidence="4">
    <location>
        <begin position="332"/>
        <end position="433"/>
    </location>
</feature>
<dbReference type="CDD" id="cd00063">
    <property type="entry name" value="FN3"/>
    <property type="match status" value="2"/>
</dbReference>